<gene>
    <name evidence="1" type="ORF">GACE_0884</name>
</gene>
<evidence type="ECO:0000313" key="2">
    <source>
        <dbReference type="Proteomes" id="UP000030624"/>
    </source>
</evidence>
<dbReference type="AlphaFoldDB" id="A0A0A7GG71"/>
<organism evidence="1 2">
    <name type="scientific">Geoglobus acetivorans</name>
    <dbReference type="NCBI Taxonomy" id="565033"/>
    <lineage>
        <taxon>Archaea</taxon>
        <taxon>Methanobacteriati</taxon>
        <taxon>Methanobacteriota</taxon>
        <taxon>Archaeoglobi</taxon>
        <taxon>Archaeoglobales</taxon>
        <taxon>Archaeoglobaceae</taxon>
        <taxon>Geoglobus</taxon>
    </lineage>
</organism>
<sequence length="99" mass="11697">MPFAPVLKNGLAIIRVEAKPHILEKLKQLKLVEERDGEYYFRKCRNYRKKLANLLEELHLCITIKDGYVTYVFRESDDLIEEFLESVEREILEVEAILG</sequence>
<reference evidence="1 2" key="1">
    <citation type="journal article" date="2015" name="Appl. Environ. Microbiol.">
        <title>The Geoglobus acetivorans genome: Fe(III) reduction, acetate utilization, autotrophic growth, and degradation of aromatic compounds in a hyperthermophilic archaeon.</title>
        <authorList>
            <person name="Mardanov A.V."/>
            <person name="Slododkina G.B."/>
            <person name="Slobodkin A.I."/>
            <person name="Beletsky A.V."/>
            <person name="Gavrilov S.N."/>
            <person name="Kublanov I.V."/>
            <person name="Bonch-Osmolovskaya E.A."/>
            <person name="Skryabin K.G."/>
            <person name="Ravin N.V."/>
        </authorList>
    </citation>
    <scope>NUCLEOTIDE SEQUENCE [LARGE SCALE GENOMIC DNA]</scope>
    <source>
        <strain evidence="1 2">SBH6</strain>
    </source>
</reference>
<dbReference type="Proteomes" id="UP000030624">
    <property type="component" value="Chromosome"/>
</dbReference>
<protein>
    <submittedName>
        <fullName evidence="1">Uncharacterized protein</fullName>
    </submittedName>
</protein>
<accession>A0A0A7GG71</accession>
<dbReference type="RefSeq" id="WP_048091495.1">
    <property type="nucleotide sequence ID" value="NZ_CP009552.1"/>
</dbReference>
<dbReference type="HOGENOM" id="CLU_2313675_0_0_2"/>
<proteinExistence type="predicted"/>
<evidence type="ECO:0000313" key="1">
    <source>
        <dbReference type="EMBL" id="AIY89932.1"/>
    </source>
</evidence>
<name>A0A0A7GG71_GEOAI</name>
<dbReference type="EMBL" id="CP009552">
    <property type="protein sequence ID" value="AIY89932.1"/>
    <property type="molecule type" value="Genomic_DNA"/>
</dbReference>
<dbReference type="STRING" id="565033.GACE_0884"/>
<dbReference type="KEGG" id="gac:GACE_0884"/>
<dbReference type="GeneID" id="24797477"/>